<evidence type="ECO:0000256" key="3">
    <source>
        <dbReference type="RuleBase" id="RU003616"/>
    </source>
</evidence>
<dbReference type="OrthoDB" id="1431247at2759"/>
<comment type="similarity">
    <text evidence="2 3">Belongs to the small heat shock protein (HSP20) family.</text>
</comment>
<proteinExistence type="inferred from homology"/>
<evidence type="ECO:0000313" key="6">
    <source>
        <dbReference type="EMBL" id="ETW77274.1"/>
    </source>
</evidence>
<dbReference type="InParanoid" id="W4JUY8"/>
<dbReference type="InterPro" id="IPR031107">
    <property type="entry name" value="Small_HSP"/>
</dbReference>
<evidence type="ECO:0000313" key="7">
    <source>
        <dbReference type="Proteomes" id="UP000030671"/>
    </source>
</evidence>
<feature type="compositionally biased region" description="Basic and acidic residues" evidence="4">
    <location>
        <begin position="15"/>
        <end position="26"/>
    </location>
</feature>
<dbReference type="RefSeq" id="XP_009550802.1">
    <property type="nucleotide sequence ID" value="XM_009552507.1"/>
</dbReference>
<dbReference type="Gene3D" id="2.60.40.790">
    <property type="match status" value="1"/>
</dbReference>
<feature type="compositionally biased region" description="Low complexity" evidence="4">
    <location>
        <begin position="172"/>
        <end position="189"/>
    </location>
</feature>
<name>W4JUY8_HETIT</name>
<dbReference type="eggNOG" id="KOG0710">
    <property type="taxonomic scope" value="Eukaryota"/>
</dbReference>
<feature type="compositionally biased region" description="Polar residues" evidence="4">
    <location>
        <begin position="1"/>
        <end position="12"/>
    </location>
</feature>
<dbReference type="GeneID" id="20671345"/>
<sequence>MTVKVSSLTSAVNRHMSDDRPQRIPRPEEYQRRLEREFARRYVVMVQANRRRTLAVQNGTSASTAPLIPRMEICDAPDSPTITALFELPGIRKEEIGVHITLAGKLTISGERRRPPLLTNENPELPRYTVRELKYGRYERTLQVPEGLEVKDITANLTDGMLSVSWPRQSPSRTQASQSSGASTSAQPSNQSRYINAA</sequence>
<dbReference type="EMBL" id="KI925463">
    <property type="protein sequence ID" value="ETW77274.1"/>
    <property type="molecule type" value="Genomic_DNA"/>
</dbReference>
<dbReference type="HOGENOM" id="CLU_046737_7_1_1"/>
<organism evidence="6 7">
    <name type="scientific">Heterobasidion irregulare (strain TC 32-1)</name>
    <dbReference type="NCBI Taxonomy" id="747525"/>
    <lineage>
        <taxon>Eukaryota</taxon>
        <taxon>Fungi</taxon>
        <taxon>Dikarya</taxon>
        <taxon>Basidiomycota</taxon>
        <taxon>Agaricomycotina</taxon>
        <taxon>Agaricomycetes</taxon>
        <taxon>Russulales</taxon>
        <taxon>Bondarzewiaceae</taxon>
        <taxon>Heterobasidion</taxon>
        <taxon>Heterobasidion annosum species complex</taxon>
    </lineage>
</organism>
<dbReference type="KEGG" id="hir:HETIRDRAFT_327599"/>
<evidence type="ECO:0000256" key="4">
    <source>
        <dbReference type="SAM" id="MobiDB-lite"/>
    </source>
</evidence>
<feature type="region of interest" description="Disordered" evidence="4">
    <location>
        <begin position="163"/>
        <end position="198"/>
    </location>
</feature>
<feature type="region of interest" description="Disordered" evidence="4">
    <location>
        <begin position="1"/>
        <end position="26"/>
    </location>
</feature>
<dbReference type="InterPro" id="IPR008978">
    <property type="entry name" value="HSP20-like_chaperone"/>
</dbReference>
<evidence type="ECO:0000256" key="1">
    <source>
        <dbReference type="ARBA" id="ARBA00023016"/>
    </source>
</evidence>
<feature type="domain" description="SHSP" evidence="5">
    <location>
        <begin position="62"/>
        <end position="185"/>
    </location>
</feature>
<reference evidence="6 7" key="1">
    <citation type="journal article" date="2012" name="New Phytol.">
        <title>Insight into trade-off between wood decay and parasitism from the genome of a fungal forest pathogen.</title>
        <authorList>
            <person name="Olson A."/>
            <person name="Aerts A."/>
            <person name="Asiegbu F."/>
            <person name="Belbahri L."/>
            <person name="Bouzid O."/>
            <person name="Broberg A."/>
            <person name="Canback B."/>
            <person name="Coutinho P.M."/>
            <person name="Cullen D."/>
            <person name="Dalman K."/>
            <person name="Deflorio G."/>
            <person name="van Diepen L.T."/>
            <person name="Dunand C."/>
            <person name="Duplessis S."/>
            <person name="Durling M."/>
            <person name="Gonthier P."/>
            <person name="Grimwood J."/>
            <person name="Fossdal C.G."/>
            <person name="Hansson D."/>
            <person name="Henrissat B."/>
            <person name="Hietala A."/>
            <person name="Himmelstrand K."/>
            <person name="Hoffmeister D."/>
            <person name="Hogberg N."/>
            <person name="James T.Y."/>
            <person name="Karlsson M."/>
            <person name="Kohler A."/>
            <person name="Kues U."/>
            <person name="Lee Y.H."/>
            <person name="Lin Y.C."/>
            <person name="Lind M."/>
            <person name="Lindquist E."/>
            <person name="Lombard V."/>
            <person name="Lucas S."/>
            <person name="Lunden K."/>
            <person name="Morin E."/>
            <person name="Murat C."/>
            <person name="Park J."/>
            <person name="Raffaello T."/>
            <person name="Rouze P."/>
            <person name="Salamov A."/>
            <person name="Schmutz J."/>
            <person name="Solheim H."/>
            <person name="Stahlberg J."/>
            <person name="Velez H."/>
            <person name="de Vries R.P."/>
            <person name="Wiebenga A."/>
            <person name="Woodward S."/>
            <person name="Yakovlev I."/>
            <person name="Garbelotto M."/>
            <person name="Martin F."/>
            <person name="Grigoriev I.V."/>
            <person name="Stenlid J."/>
        </authorList>
    </citation>
    <scope>NUCLEOTIDE SEQUENCE [LARGE SCALE GENOMIC DNA]</scope>
    <source>
        <strain evidence="6 7">TC 32-1</strain>
    </source>
</reference>
<keyword evidence="1" id="KW-0346">Stress response</keyword>
<dbReference type="CDD" id="cd06464">
    <property type="entry name" value="ACD_sHsps-like"/>
    <property type="match status" value="1"/>
</dbReference>
<evidence type="ECO:0000259" key="5">
    <source>
        <dbReference type="PROSITE" id="PS01031"/>
    </source>
</evidence>
<accession>W4JUY8</accession>
<protein>
    <recommendedName>
        <fullName evidence="5">SHSP domain-containing protein</fullName>
    </recommendedName>
</protein>
<dbReference type="Pfam" id="PF00011">
    <property type="entry name" value="HSP20"/>
    <property type="match status" value="1"/>
</dbReference>
<dbReference type="PROSITE" id="PS01031">
    <property type="entry name" value="SHSP"/>
    <property type="match status" value="1"/>
</dbReference>
<gene>
    <name evidence="6" type="ORF">HETIRDRAFT_327599</name>
</gene>
<keyword evidence="7" id="KW-1185">Reference proteome</keyword>
<evidence type="ECO:0000256" key="2">
    <source>
        <dbReference type="PROSITE-ProRule" id="PRU00285"/>
    </source>
</evidence>
<dbReference type="SUPFAM" id="SSF49764">
    <property type="entry name" value="HSP20-like chaperones"/>
    <property type="match status" value="1"/>
</dbReference>
<dbReference type="InterPro" id="IPR002068">
    <property type="entry name" value="A-crystallin/Hsp20_dom"/>
</dbReference>
<dbReference type="Proteomes" id="UP000030671">
    <property type="component" value="Unassembled WGS sequence"/>
</dbReference>
<dbReference type="PANTHER" id="PTHR11527">
    <property type="entry name" value="HEAT-SHOCK PROTEIN 20 FAMILY MEMBER"/>
    <property type="match status" value="1"/>
</dbReference>
<dbReference type="STRING" id="747525.W4JUY8"/>
<dbReference type="AlphaFoldDB" id="W4JUY8"/>